<proteinExistence type="predicted"/>
<sequence>MQKASHSSLRSSAEQDASASHVPSPLLVDSISVPANTISERQGCTPIAQLNNHSCEWGCTVTQLVRIKIHPLPLHHHHTRTTRPPLPDTPPLGILGAGPHSESGLKLKVWQHIRPPTSEETHNVERGSMKHRANGRTEDSYEFGGISLDLAEFVGEELRRSTIEGAVTSAAAAVAVPAVLPAVDTALGMGGITRRYLLTEKAKTNATLKLTIDIKQVSGERNYVAPILQKRHIVAGLADLTSDDPLMEPLHHQSLHLTRSNASSTSDFSSRSNTSRAPSIANLRLTSAASGTPSTIPVERSVPSPMTRLKKPPEEHLLKPPAEVTKSSTAAQKARVLLGKRRETAAREIDENRLGRDGHDSSEGKSGRDGFHTSETRERVNKEDDATSGTPRYGRHHRHQRDKNQSHRHQQHPHHSADQDGTPQRLAEAVFNPTPSTVWTPFTYVPDALAQQPATDRSPKKGDPVTPEKRPGVCVRDFTPGTDGATETDEGSDSTAHPRGEFHDKTSQDLQPHAREGARWNASGGCVAAQTGARVWEDEDGYGVAACGGDCASFLQEAGCGERGCF</sequence>
<dbReference type="EMBL" id="JASBWS010000068">
    <property type="protein sequence ID" value="KAJ9101643.1"/>
    <property type="molecule type" value="Genomic_DNA"/>
</dbReference>
<evidence type="ECO:0000313" key="1">
    <source>
        <dbReference type="EMBL" id="KAJ9101643.1"/>
    </source>
</evidence>
<protein>
    <submittedName>
        <fullName evidence="1">Uncharacterized protein</fullName>
    </submittedName>
</protein>
<accession>A0ACC2VRA4</accession>
<keyword evidence="2" id="KW-1185">Reference proteome</keyword>
<gene>
    <name evidence="1" type="ORF">QFC20_005174</name>
</gene>
<evidence type="ECO:0000313" key="2">
    <source>
        <dbReference type="Proteomes" id="UP001230649"/>
    </source>
</evidence>
<dbReference type="Proteomes" id="UP001230649">
    <property type="component" value="Unassembled WGS sequence"/>
</dbReference>
<organism evidence="1 2">
    <name type="scientific">Naganishia adeliensis</name>
    <dbReference type="NCBI Taxonomy" id="92952"/>
    <lineage>
        <taxon>Eukaryota</taxon>
        <taxon>Fungi</taxon>
        <taxon>Dikarya</taxon>
        <taxon>Basidiomycota</taxon>
        <taxon>Agaricomycotina</taxon>
        <taxon>Tremellomycetes</taxon>
        <taxon>Filobasidiales</taxon>
        <taxon>Filobasidiaceae</taxon>
        <taxon>Naganishia</taxon>
    </lineage>
</organism>
<name>A0ACC2VRA4_9TREE</name>
<comment type="caution">
    <text evidence="1">The sequence shown here is derived from an EMBL/GenBank/DDBJ whole genome shotgun (WGS) entry which is preliminary data.</text>
</comment>
<reference evidence="1" key="1">
    <citation type="submission" date="2023-04" db="EMBL/GenBank/DDBJ databases">
        <title>Draft Genome sequencing of Naganishia species isolated from polar environments using Oxford Nanopore Technology.</title>
        <authorList>
            <person name="Leo P."/>
            <person name="Venkateswaran K."/>
        </authorList>
    </citation>
    <scope>NUCLEOTIDE SEQUENCE</scope>
    <source>
        <strain evidence="1">MNA-CCFEE 5262</strain>
    </source>
</reference>